<dbReference type="PROSITE" id="PS51898">
    <property type="entry name" value="TYR_RECOMBINASE"/>
    <property type="match status" value="1"/>
</dbReference>
<dbReference type="KEGG" id="mod:AS202_07720"/>
<proteinExistence type="predicted"/>
<evidence type="ECO:0000256" key="1">
    <source>
        <dbReference type="ARBA" id="ARBA00023125"/>
    </source>
</evidence>
<dbReference type="GeneID" id="66974686"/>
<dbReference type="Gene3D" id="1.10.443.10">
    <property type="entry name" value="Intergrase catalytic core"/>
    <property type="match status" value="1"/>
</dbReference>
<dbReference type="RefSeq" id="WP_058699236.1">
    <property type="nucleotide sequence ID" value="NZ_CP013690.1"/>
</dbReference>
<dbReference type="InterPro" id="IPR013762">
    <property type="entry name" value="Integrase-like_cat_sf"/>
</dbReference>
<evidence type="ECO:0000259" key="3">
    <source>
        <dbReference type="PROSITE" id="PS51898"/>
    </source>
</evidence>
<sequence>MKYYFELRKDKVDKEGMIPIRLIVSAPRVRIRKNLSVKTKLEHWDAEINQIRNIKGDNNPLYNDYKEYNAVLANTVDKVEHIFDFFKFNSIPFTEMLFEEKFKLDSVSVAIRFFDAFNEYIKVSSVSRAKSTIIKYNSVKNFFMEFAKSTKYVLRFDTIDYRFEDAFMEYCFVERNTLNNYYGKLISTLKAFMQWAFNRGYHNSLEFKKIKRVDNEIEVVFLTMEELMKLYHYNFTSKSMQRARDMFCFLCFTGQRHSDIYSLRDCNVVGDYLNYTVVKTKTVHHQVYLMSYAKEILDKYKDSIYSPIPRITSQKLNERLKECCEEVGITDKIRLTRYVGSKRIDTVVRKCDVITSHVGRKTFITNSIILGISERVIKSTTNHKDERSFRRYVHVGESFKQKELNKWETL</sequence>
<dbReference type="AlphaFoldDB" id="A0AAI8C4L0"/>
<dbReference type="Proteomes" id="UP000069030">
    <property type="component" value="Chromosome"/>
</dbReference>
<reference evidence="4 5" key="1">
    <citation type="journal article" date="2016" name="J. Zhejiang Univ. Sci. B">
        <title>Antibiotic resistance mechanisms of Myroides sp.</title>
        <authorList>
            <person name="Hu S."/>
            <person name="Yuan S."/>
            <person name="Qu H."/>
            <person name="Jiang T."/>
            <person name="Zhou Y."/>
            <person name="Wang M."/>
            <person name="Ming D."/>
        </authorList>
    </citation>
    <scope>NUCLEOTIDE SEQUENCE [LARGE SCALE GENOMIC DNA]</scope>
    <source>
        <strain evidence="4 5">PR63039</strain>
    </source>
</reference>
<evidence type="ECO:0000256" key="2">
    <source>
        <dbReference type="ARBA" id="ARBA00023172"/>
    </source>
</evidence>
<evidence type="ECO:0000313" key="4">
    <source>
        <dbReference type="EMBL" id="ALU26039.1"/>
    </source>
</evidence>
<dbReference type="Gene3D" id="1.10.150.130">
    <property type="match status" value="1"/>
</dbReference>
<name>A0AAI8C4L0_9FLAO</name>
<dbReference type="InterPro" id="IPR010998">
    <property type="entry name" value="Integrase_recombinase_N"/>
</dbReference>
<dbReference type="GO" id="GO:0015074">
    <property type="term" value="P:DNA integration"/>
    <property type="evidence" value="ECO:0007669"/>
    <property type="project" value="InterPro"/>
</dbReference>
<evidence type="ECO:0000313" key="5">
    <source>
        <dbReference type="Proteomes" id="UP000069030"/>
    </source>
</evidence>
<feature type="domain" description="Tyr recombinase" evidence="3">
    <location>
        <begin position="217"/>
        <end position="405"/>
    </location>
</feature>
<dbReference type="SUPFAM" id="SSF56349">
    <property type="entry name" value="DNA breaking-rejoining enzymes"/>
    <property type="match status" value="1"/>
</dbReference>
<protein>
    <recommendedName>
        <fullName evidence="3">Tyr recombinase domain-containing protein</fullName>
    </recommendedName>
</protein>
<accession>A0AAI8C4L0</accession>
<dbReference type="Pfam" id="PF00589">
    <property type="entry name" value="Phage_integrase"/>
    <property type="match status" value="1"/>
</dbReference>
<gene>
    <name evidence="4" type="ORF">AS202_07720</name>
</gene>
<dbReference type="EMBL" id="CP013690">
    <property type="protein sequence ID" value="ALU26039.1"/>
    <property type="molecule type" value="Genomic_DNA"/>
</dbReference>
<dbReference type="InterPro" id="IPR002104">
    <property type="entry name" value="Integrase_catalytic"/>
</dbReference>
<dbReference type="InterPro" id="IPR011010">
    <property type="entry name" value="DNA_brk_join_enz"/>
</dbReference>
<organism evidence="4 5">
    <name type="scientific">Myroides odoratimimus</name>
    <dbReference type="NCBI Taxonomy" id="76832"/>
    <lineage>
        <taxon>Bacteria</taxon>
        <taxon>Pseudomonadati</taxon>
        <taxon>Bacteroidota</taxon>
        <taxon>Flavobacteriia</taxon>
        <taxon>Flavobacteriales</taxon>
        <taxon>Flavobacteriaceae</taxon>
        <taxon>Myroides</taxon>
    </lineage>
</organism>
<dbReference type="Pfam" id="PF17293">
    <property type="entry name" value="Arm-DNA-bind_5"/>
    <property type="match status" value="1"/>
</dbReference>
<dbReference type="GO" id="GO:0003677">
    <property type="term" value="F:DNA binding"/>
    <property type="evidence" value="ECO:0007669"/>
    <property type="project" value="UniProtKB-KW"/>
</dbReference>
<dbReference type="Pfam" id="PF13102">
    <property type="entry name" value="Phage_int_SAM_5"/>
    <property type="match status" value="1"/>
</dbReference>
<dbReference type="InterPro" id="IPR025269">
    <property type="entry name" value="SAM-like_dom"/>
</dbReference>
<keyword evidence="2" id="KW-0233">DNA recombination</keyword>
<dbReference type="GO" id="GO:0006310">
    <property type="term" value="P:DNA recombination"/>
    <property type="evidence" value="ECO:0007669"/>
    <property type="project" value="UniProtKB-KW"/>
</dbReference>
<dbReference type="InterPro" id="IPR035386">
    <property type="entry name" value="Arm-DNA-bind_5"/>
</dbReference>
<keyword evidence="1" id="KW-0238">DNA-binding</keyword>